<feature type="domain" description="VTT" evidence="2">
    <location>
        <begin position="14"/>
        <end position="127"/>
    </location>
</feature>
<keyword evidence="1" id="KW-0812">Transmembrane</keyword>
<evidence type="ECO:0000313" key="3">
    <source>
        <dbReference type="EMBL" id="OAP85280.1"/>
    </source>
</evidence>
<dbReference type="AlphaFoldDB" id="A0A179B195"/>
<sequence>MFKSIGEFTSTGPFPLVFLTLTLLVASRSNLVYGIGRYGRRVTISGREPSGGFRRRAWQWANTARTQRAMDKIKKRGWIVISLAYLTIGIQTVVNVAAGVVGLSWPKYNLAAFPGWLAWALIYSTVGFAVWNAAVAAAAGSPAGIAVVCAFALAAAVGCTLSRRRKKRRGCEPEDPPVAPTAQV</sequence>
<protein>
    <recommendedName>
        <fullName evidence="2">VTT domain-containing protein</fullName>
    </recommendedName>
</protein>
<dbReference type="OrthoDB" id="3426404at2"/>
<proteinExistence type="predicted"/>
<reference evidence="3 4" key="1">
    <citation type="submission" date="2016-04" db="EMBL/GenBank/DDBJ databases">
        <title>Peptidophaga gingivicola gen. nov., sp. nov., isolated from human subgingival plaque.</title>
        <authorList>
            <person name="Beall C.J."/>
            <person name="Mokrzan E.M."/>
            <person name="Griffen A.L."/>
            <person name="Leys E.J."/>
        </authorList>
    </citation>
    <scope>NUCLEOTIDE SEQUENCE [LARGE SCALE GENOMIC DNA]</scope>
    <source>
        <strain evidence="3 4">BA112</strain>
    </source>
</reference>
<evidence type="ECO:0000256" key="1">
    <source>
        <dbReference type="SAM" id="Phobius"/>
    </source>
</evidence>
<feature type="transmembrane region" description="Helical" evidence="1">
    <location>
        <begin position="143"/>
        <end position="161"/>
    </location>
</feature>
<dbReference type="STRING" id="1823756.A4H34_09240"/>
<dbReference type="Pfam" id="PF09335">
    <property type="entry name" value="VTT_dom"/>
    <property type="match status" value="1"/>
</dbReference>
<dbReference type="EMBL" id="LVZK01000003">
    <property type="protein sequence ID" value="OAP85280.1"/>
    <property type="molecule type" value="Genomic_DNA"/>
</dbReference>
<accession>A0A179B195</accession>
<keyword evidence="4" id="KW-1185">Reference proteome</keyword>
<comment type="caution">
    <text evidence="3">The sequence shown here is derived from an EMBL/GenBank/DDBJ whole genome shotgun (WGS) entry which is preliminary data.</text>
</comment>
<gene>
    <name evidence="3" type="ORF">A4H34_09240</name>
</gene>
<dbReference type="RefSeq" id="WP_064231898.1">
    <property type="nucleotide sequence ID" value="NZ_LVZK01000003.1"/>
</dbReference>
<dbReference type="Proteomes" id="UP000078368">
    <property type="component" value="Unassembled WGS sequence"/>
</dbReference>
<keyword evidence="1" id="KW-0472">Membrane</keyword>
<feature type="transmembrane region" description="Helical" evidence="1">
    <location>
        <begin position="78"/>
        <end position="103"/>
    </location>
</feature>
<name>A0A179B195_9ACTO</name>
<evidence type="ECO:0000259" key="2">
    <source>
        <dbReference type="Pfam" id="PF09335"/>
    </source>
</evidence>
<organism evidence="3 4">
    <name type="scientific">Peptidiphaga gingivicola</name>
    <dbReference type="NCBI Taxonomy" id="2741497"/>
    <lineage>
        <taxon>Bacteria</taxon>
        <taxon>Bacillati</taxon>
        <taxon>Actinomycetota</taxon>
        <taxon>Actinomycetes</taxon>
        <taxon>Actinomycetales</taxon>
        <taxon>Actinomycetaceae</taxon>
        <taxon>Peptidiphaga</taxon>
    </lineage>
</organism>
<evidence type="ECO:0000313" key="4">
    <source>
        <dbReference type="Proteomes" id="UP000078368"/>
    </source>
</evidence>
<feature type="transmembrane region" description="Helical" evidence="1">
    <location>
        <begin position="110"/>
        <end position="131"/>
    </location>
</feature>
<dbReference type="InterPro" id="IPR032816">
    <property type="entry name" value="VTT_dom"/>
</dbReference>
<keyword evidence="1" id="KW-1133">Transmembrane helix</keyword>